<evidence type="ECO:0000313" key="5">
    <source>
        <dbReference type="EMBL" id="ETD71706.1"/>
    </source>
</evidence>
<protein>
    <recommendedName>
        <fullName evidence="2">3-hydroxyisobutyryl-CoA hydrolase</fullName>
        <ecNumber evidence="2">3.1.2.4</ecNumber>
    </recommendedName>
</protein>
<dbReference type="CDD" id="cd06558">
    <property type="entry name" value="crotonase-like"/>
    <property type="match status" value="1"/>
</dbReference>
<dbReference type="InterPro" id="IPR045004">
    <property type="entry name" value="ECH_dom"/>
</dbReference>
<reference evidence="5 6" key="1">
    <citation type="submission" date="2013-11" db="EMBL/GenBank/DDBJ databases">
        <title>Genomic analysis of Pelistega sp. HM-7.</title>
        <authorList>
            <person name="Kumbhare S.V."/>
            <person name="Shetty S.A."/>
            <person name="Sharma O."/>
            <person name="Dhotre D.P."/>
        </authorList>
    </citation>
    <scope>NUCLEOTIDE SEQUENCE [LARGE SCALE GENOMIC DNA]</scope>
    <source>
        <strain evidence="5 6">HM-7</strain>
    </source>
</reference>
<dbReference type="Gene3D" id="3.90.226.10">
    <property type="entry name" value="2-enoyl-CoA Hydratase, Chain A, domain 1"/>
    <property type="match status" value="1"/>
</dbReference>
<dbReference type="EC" id="3.1.2.4" evidence="2"/>
<keyword evidence="6" id="KW-1185">Reference proteome</keyword>
<dbReference type="InterPro" id="IPR029045">
    <property type="entry name" value="ClpP/crotonase-like_dom_sf"/>
</dbReference>
<organism evidence="5 6">
    <name type="scientific">Pelistega indica</name>
    <dbReference type="NCBI Taxonomy" id="1414851"/>
    <lineage>
        <taxon>Bacteria</taxon>
        <taxon>Pseudomonadati</taxon>
        <taxon>Pseudomonadota</taxon>
        <taxon>Betaproteobacteria</taxon>
        <taxon>Burkholderiales</taxon>
        <taxon>Alcaligenaceae</taxon>
        <taxon>Pelistega</taxon>
    </lineage>
</organism>
<name>V8G6J7_9BURK</name>
<comment type="catalytic activity">
    <reaction evidence="1">
        <text>3-hydroxy-2-methylpropanoyl-CoA + H2O = 3-hydroxy-2-methylpropanoate + CoA + H(+)</text>
        <dbReference type="Rhea" id="RHEA:20888"/>
        <dbReference type="ChEBI" id="CHEBI:11805"/>
        <dbReference type="ChEBI" id="CHEBI:15377"/>
        <dbReference type="ChEBI" id="CHEBI:15378"/>
        <dbReference type="ChEBI" id="CHEBI:57287"/>
        <dbReference type="ChEBI" id="CHEBI:57340"/>
        <dbReference type="EC" id="3.1.2.4"/>
    </reaction>
</comment>
<dbReference type="AlphaFoldDB" id="V8G6J7"/>
<dbReference type="GO" id="GO:0006574">
    <property type="term" value="P:L-valine catabolic process"/>
    <property type="evidence" value="ECO:0007669"/>
    <property type="project" value="TreeGrafter"/>
</dbReference>
<sequence>MSSVVLFETINASNGFKIAVATLNQPQVLNGFSVEMAQLLQEKMTEWEQDSSVVAIILQGAGGKAFCAGGDLHALYKSMLQNQEGGVWQNQVARDFFSQEYRLDYHIHVYSKPVVCYGDGIVMGGGMGLMMGASHRIVTETTRMAMPEISIGLFPDVGGSWMLNRLPGLTGRFLAATGAQIGANDALFTHMANFNIKRESWAQIIQELTQAEWFPTTKRHQNDDLISAVLHNHSYSTEKGPLETNYAFINKLCQTNDLEKLYGMLVSLANHEDPWLSRAAQTLQKGSPLSFVLAMDLLEKTKHSSLADVFRLEFNVAMHAAQLGEFQEGIRALLIDKDKQPDWKFKSVADVSSDAIDYFFEDPVPEGEEHPLANL</sequence>
<dbReference type="InterPro" id="IPR032259">
    <property type="entry name" value="HIBYL-CoA-H"/>
</dbReference>
<dbReference type="OrthoDB" id="9790967at2"/>
<dbReference type="EMBL" id="AYSV01000079">
    <property type="protein sequence ID" value="ETD71706.1"/>
    <property type="molecule type" value="Genomic_DNA"/>
</dbReference>
<evidence type="ECO:0000259" key="4">
    <source>
        <dbReference type="Pfam" id="PF16113"/>
    </source>
</evidence>
<keyword evidence="3" id="KW-0378">Hydrolase</keyword>
<dbReference type="PATRIC" id="fig|1414851.3.peg.1294"/>
<evidence type="ECO:0000256" key="1">
    <source>
        <dbReference type="ARBA" id="ARBA00001709"/>
    </source>
</evidence>
<feature type="domain" description="Enoyl-CoA hydratase/isomerase" evidence="4">
    <location>
        <begin position="19"/>
        <end position="360"/>
    </location>
</feature>
<dbReference type="Pfam" id="PF16113">
    <property type="entry name" value="ECH_2"/>
    <property type="match status" value="1"/>
</dbReference>
<dbReference type="NCBIfam" id="NF004127">
    <property type="entry name" value="PRK05617.1"/>
    <property type="match status" value="1"/>
</dbReference>
<dbReference type="RefSeq" id="WP_023950892.1">
    <property type="nucleotide sequence ID" value="NZ_AYSV01000079.1"/>
</dbReference>
<dbReference type="Proteomes" id="UP000018766">
    <property type="component" value="Unassembled WGS sequence"/>
</dbReference>
<proteinExistence type="predicted"/>
<dbReference type="SUPFAM" id="SSF52096">
    <property type="entry name" value="ClpP/crotonase"/>
    <property type="match status" value="1"/>
</dbReference>
<accession>V8G6J7</accession>
<evidence type="ECO:0000256" key="3">
    <source>
        <dbReference type="ARBA" id="ARBA00022801"/>
    </source>
</evidence>
<dbReference type="PANTHER" id="PTHR43176:SF3">
    <property type="entry name" value="3-HYDROXYISOBUTYRYL-COA HYDROLASE, MITOCHONDRIAL"/>
    <property type="match status" value="1"/>
</dbReference>
<dbReference type="GO" id="GO:0003860">
    <property type="term" value="F:3-hydroxyisobutyryl-CoA hydrolase activity"/>
    <property type="evidence" value="ECO:0007669"/>
    <property type="project" value="UniProtKB-EC"/>
</dbReference>
<comment type="caution">
    <text evidence="5">The sequence shown here is derived from an EMBL/GenBank/DDBJ whole genome shotgun (WGS) entry which is preliminary data.</text>
</comment>
<evidence type="ECO:0000256" key="2">
    <source>
        <dbReference type="ARBA" id="ARBA00011915"/>
    </source>
</evidence>
<dbReference type="GO" id="GO:0005829">
    <property type="term" value="C:cytosol"/>
    <property type="evidence" value="ECO:0007669"/>
    <property type="project" value="TreeGrafter"/>
</dbReference>
<dbReference type="PANTHER" id="PTHR43176">
    <property type="entry name" value="3-HYDROXYISOBUTYRYL-COA HYDROLASE-RELATED"/>
    <property type="match status" value="1"/>
</dbReference>
<evidence type="ECO:0000313" key="6">
    <source>
        <dbReference type="Proteomes" id="UP000018766"/>
    </source>
</evidence>
<gene>
    <name evidence="5" type="ORF">V757_06355</name>
</gene>